<evidence type="ECO:0000313" key="9">
    <source>
        <dbReference type="EMBL" id="AFP83970.1"/>
    </source>
</evidence>
<dbReference type="InterPro" id="IPR014729">
    <property type="entry name" value="Rossmann-like_a/b/a_fold"/>
</dbReference>
<keyword evidence="4 6" id="KW-0648">Protein biosynthesis</keyword>
<dbReference type="Pfam" id="PF09334">
    <property type="entry name" value="tRNA-synt_1g"/>
    <property type="match status" value="2"/>
</dbReference>
<dbReference type="AlphaFoldDB" id="J3TW53"/>
<dbReference type="PANTHER" id="PTHR43326">
    <property type="entry name" value="METHIONYL-TRNA SYNTHETASE"/>
    <property type="match status" value="1"/>
</dbReference>
<feature type="domain" description="Methionyl/Leucyl tRNA synthetase" evidence="8">
    <location>
        <begin position="1"/>
        <end position="132"/>
    </location>
</feature>
<evidence type="ECO:0000256" key="6">
    <source>
        <dbReference type="RuleBase" id="RU363039"/>
    </source>
</evidence>
<evidence type="ECO:0000256" key="7">
    <source>
        <dbReference type="SAM" id="Phobius"/>
    </source>
</evidence>
<gene>
    <name evidence="9" type="primary">metG</name>
    <name evidence="9" type="ORF">A353_0134</name>
</gene>
<dbReference type="InterPro" id="IPR023457">
    <property type="entry name" value="Met-tRNA_synth_2"/>
</dbReference>
<evidence type="ECO:0000256" key="3">
    <source>
        <dbReference type="ARBA" id="ARBA00022840"/>
    </source>
</evidence>
<feature type="domain" description="Methionyl/Leucyl tRNA synthetase" evidence="8">
    <location>
        <begin position="165"/>
        <end position="316"/>
    </location>
</feature>
<evidence type="ECO:0000313" key="10">
    <source>
        <dbReference type="Proteomes" id="UP000003934"/>
    </source>
</evidence>
<dbReference type="GO" id="GO:0005524">
    <property type="term" value="F:ATP binding"/>
    <property type="evidence" value="ECO:0007669"/>
    <property type="project" value="UniProtKB-KW"/>
</dbReference>
<keyword evidence="7" id="KW-0812">Transmembrane</keyword>
<dbReference type="OrthoDB" id="9810191at2"/>
<dbReference type="GeneID" id="67454667"/>
<accession>J3TW53</accession>
<protein>
    <submittedName>
        <fullName evidence="9">Methionyl-tRNA synthetase</fullName>
    </submittedName>
</protein>
<dbReference type="GO" id="GO:0006431">
    <property type="term" value="P:methionyl-tRNA aminoacylation"/>
    <property type="evidence" value="ECO:0007669"/>
    <property type="project" value="TreeGrafter"/>
</dbReference>
<keyword evidence="10" id="KW-1185">Reference proteome</keyword>
<keyword evidence="7" id="KW-1133">Transmembrane helix</keyword>
<comment type="similarity">
    <text evidence="6">Belongs to the class-I aminoacyl-tRNA synthetase family.</text>
</comment>
<organism evidence="9 10">
    <name type="scientific">Candidatus Carsonella ruddii HC isolate Thao2000</name>
    <dbReference type="NCBI Taxonomy" id="1202538"/>
    <lineage>
        <taxon>Bacteria</taxon>
        <taxon>Pseudomonadati</taxon>
        <taxon>Pseudomonadota</taxon>
        <taxon>Gammaproteobacteria</taxon>
        <taxon>Oceanospirillales</taxon>
        <taxon>Halomonadaceae</taxon>
        <taxon>Zymobacter group</taxon>
        <taxon>Candidatus Carsonella</taxon>
    </lineage>
</organism>
<keyword evidence="3 6" id="KW-0067">ATP-binding</keyword>
<dbReference type="STRING" id="1202538.A353_0134"/>
<keyword evidence="2 6" id="KW-0547">Nucleotide-binding</keyword>
<dbReference type="InterPro" id="IPR015413">
    <property type="entry name" value="Methionyl/Leucyl_tRNA_Synth"/>
</dbReference>
<evidence type="ECO:0000256" key="1">
    <source>
        <dbReference type="ARBA" id="ARBA00022598"/>
    </source>
</evidence>
<evidence type="ECO:0000256" key="5">
    <source>
        <dbReference type="ARBA" id="ARBA00023146"/>
    </source>
</evidence>
<dbReference type="Gene3D" id="3.40.50.620">
    <property type="entry name" value="HUPs"/>
    <property type="match status" value="1"/>
</dbReference>
<name>J3TW53_CARRU</name>
<dbReference type="Proteomes" id="UP000003934">
    <property type="component" value="Chromosome"/>
</dbReference>
<evidence type="ECO:0000256" key="2">
    <source>
        <dbReference type="ARBA" id="ARBA00022741"/>
    </source>
</evidence>
<dbReference type="HOGENOM" id="CLU_632647_0_0_6"/>
<dbReference type="EMBL" id="CP003543">
    <property type="protein sequence ID" value="AFP83970.1"/>
    <property type="molecule type" value="Genomic_DNA"/>
</dbReference>
<reference evidence="9 10" key="1">
    <citation type="journal article" date="2012" name="Mol. Biol. Evol.">
        <title>Genome reduction and co-evolution between the primary and secondary bacterial symbionts of psyllids.</title>
        <authorList>
            <person name="Sloan D.B."/>
            <person name="Moran N.A."/>
        </authorList>
    </citation>
    <scope>NUCLEOTIDE SEQUENCE [LARGE SCALE GENOMIC DNA]</scope>
    <source>
        <strain evidence="9 10">HC</strain>
    </source>
</reference>
<dbReference type="KEGG" id="crh:A353_0134"/>
<evidence type="ECO:0000259" key="8">
    <source>
        <dbReference type="Pfam" id="PF09334"/>
    </source>
</evidence>
<sequence length="423" mass="52286">MLITIALPYINNILHVGHIYEMYISNIYYILLKKYFKCKIFTGLDCHGLIKKNNILKIEFLNKKKIKYFNFFFSQKKTNTFINKRITNWIFIYLCDNNKIYNKSIFRFFNKKKNFFIPDKYIKKICKICKIEIEFFFCIKCNKNIFYFKIKKFKNIIIKRINSYFFKNYIFNDWDFTRNQIYCGIRVISKNKTYFYVWYDAIISYISNNILFLNKFKKITNFIGKDIIYFHKIFNIILKILNFNKSKIFLHGFINYNKKISKSSKIKIPILNKNLIKFFFLINLKNDIKDINLDINNIKLFYKKIFLNKIINFYFRIKKFFLFFDNKISDFFFFKENKFNLFLLKKINLNNIIKNNLNIIYKINKIIDLNKFWKNKNFFLIYNYNSKIFFIYIKIINFFLKILNKKIKKKIFKNNTFFKIKKI</sequence>
<dbReference type="GO" id="GO:0004825">
    <property type="term" value="F:methionine-tRNA ligase activity"/>
    <property type="evidence" value="ECO:0007669"/>
    <property type="project" value="InterPro"/>
</dbReference>
<keyword evidence="7" id="KW-0472">Membrane</keyword>
<keyword evidence="5 6" id="KW-0030">Aminoacyl-tRNA synthetase</keyword>
<dbReference type="SUPFAM" id="SSF52374">
    <property type="entry name" value="Nucleotidylyl transferase"/>
    <property type="match status" value="1"/>
</dbReference>
<dbReference type="PATRIC" id="fig|1202538.3.peg.114"/>
<proteinExistence type="inferred from homology"/>
<feature type="transmembrane region" description="Helical" evidence="7">
    <location>
        <begin position="384"/>
        <end position="403"/>
    </location>
</feature>
<dbReference type="RefSeq" id="WP_014887270.1">
    <property type="nucleotide sequence ID" value="NC_018416.1"/>
</dbReference>
<dbReference type="PANTHER" id="PTHR43326:SF1">
    <property type="entry name" value="METHIONINE--TRNA LIGASE, MITOCHONDRIAL"/>
    <property type="match status" value="1"/>
</dbReference>
<evidence type="ECO:0000256" key="4">
    <source>
        <dbReference type="ARBA" id="ARBA00022917"/>
    </source>
</evidence>
<keyword evidence="1 6" id="KW-0436">Ligase</keyword>